<reference evidence="2 3" key="1">
    <citation type="submission" date="2024-09" db="EMBL/GenBank/DDBJ databases">
        <authorList>
            <person name="Sun Q."/>
            <person name="Mori K."/>
        </authorList>
    </citation>
    <scope>NUCLEOTIDE SEQUENCE [LARGE SCALE GENOMIC DNA]</scope>
    <source>
        <strain evidence="2 3">CECT 8726</strain>
    </source>
</reference>
<evidence type="ECO:0000313" key="2">
    <source>
        <dbReference type="EMBL" id="MFB9233198.1"/>
    </source>
</evidence>
<dbReference type="EMBL" id="JBHMEA010000048">
    <property type="protein sequence ID" value="MFB9233198.1"/>
    <property type="molecule type" value="Genomic_DNA"/>
</dbReference>
<comment type="caution">
    <text evidence="2">The sequence shown here is derived from an EMBL/GenBank/DDBJ whole genome shotgun (WGS) entry which is preliminary data.</text>
</comment>
<keyword evidence="3" id="KW-1185">Reference proteome</keyword>
<keyword evidence="1" id="KW-0732">Signal</keyword>
<organism evidence="2 3">
    <name type="scientific">Pseudohalocynthiibacter aestuariivivens</name>
    <dbReference type="NCBI Taxonomy" id="1591409"/>
    <lineage>
        <taxon>Bacteria</taxon>
        <taxon>Pseudomonadati</taxon>
        <taxon>Pseudomonadota</taxon>
        <taxon>Alphaproteobacteria</taxon>
        <taxon>Rhodobacterales</taxon>
        <taxon>Paracoccaceae</taxon>
        <taxon>Pseudohalocynthiibacter</taxon>
    </lineage>
</organism>
<dbReference type="PROSITE" id="PS51257">
    <property type="entry name" value="PROKAR_LIPOPROTEIN"/>
    <property type="match status" value="1"/>
</dbReference>
<proteinExistence type="predicted"/>
<dbReference type="Proteomes" id="UP001589683">
    <property type="component" value="Unassembled WGS sequence"/>
</dbReference>
<protein>
    <recommendedName>
        <fullName evidence="4">Lipoprotein</fullName>
    </recommendedName>
</protein>
<accession>A0ABV5JKB6</accession>
<evidence type="ECO:0000313" key="3">
    <source>
        <dbReference type="Proteomes" id="UP001589683"/>
    </source>
</evidence>
<sequence length="206" mass="22546">MRKLFLWFLLSGFLVACGTAAEPVWAPAEEVERAVYTDGGPTSLTLFTVINAQNGAGAHSGLMVNGNQRILFDPAGTWHHPAAPERNDVHYGFTPSFLDSYLDYHARITHYAVVQTLEVSPEVAQAAMQAVQSYGAVPKAQCSKSLSTILASLPGFEEFPFSWFPKKTMEEFAKFPGVTTQILRDDDAADNKYLLVEASAEDIEGI</sequence>
<evidence type="ECO:0008006" key="4">
    <source>
        <dbReference type="Google" id="ProtNLM"/>
    </source>
</evidence>
<name>A0ABV5JKB6_9RHOB</name>
<feature type="chain" id="PRO_5046711960" description="Lipoprotein" evidence="1">
    <location>
        <begin position="22"/>
        <end position="206"/>
    </location>
</feature>
<gene>
    <name evidence="2" type="ORF">ACFFUT_15510</name>
</gene>
<feature type="signal peptide" evidence="1">
    <location>
        <begin position="1"/>
        <end position="21"/>
    </location>
</feature>
<dbReference type="RefSeq" id="WP_213889390.1">
    <property type="nucleotide sequence ID" value="NZ_JAGFNU010000006.1"/>
</dbReference>
<evidence type="ECO:0000256" key="1">
    <source>
        <dbReference type="SAM" id="SignalP"/>
    </source>
</evidence>